<organism evidence="1 2">
    <name type="scientific">Parasponia andersonii</name>
    <name type="common">Sponia andersonii</name>
    <dbReference type="NCBI Taxonomy" id="3476"/>
    <lineage>
        <taxon>Eukaryota</taxon>
        <taxon>Viridiplantae</taxon>
        <taxon>Streptophyta</taxon>
        <taxon>Embryophyta</taxon>
        <taxon>Tracheophyta</taxon>
        <taxon>Spermatophyta</taxon>
        <taxon>Magnoliopsida</taxon>
        <taxon>eudicotyledons</taxon>
        <taxon>Gunneridae</taxon>
        <taxon>Pentapetalae</taxon>
        <taxon>rosids</taxon>
        <taxon>fabids</taxon>
        <taxon>Rosales</taxon>
        <taxon>Cannabaceae</taxon>
        <taxon>Parasponia</taxon>
    </lineage>
</organism>
<sequence>MVASVSPDCLVLSETMIGENVLSWKNSVDFEPWFVSKNVICGTILSDSPNCPWSIIVVYGPPTTADKRRFWESLPSLLDRIPGRGNQGSSSSSLALWECCSTLGLTDLGSQGPQFTWGRRRGRVLFQPSLVLTELWPQWNGRV</sequence>
<dbReference type="GO" id="GO:0004519">
    <property type="term" value="F:endonuclease activity"/>
    <property type="evidence" value="ECO:0007669"/>
    <property type="project" value="UniProtKB-KW"/>
</dbReference>
<keyword evidence="1" id="KW-0255">Endonuclease</keyword>
<keyword evidence="1" id="KW-0378">Hydrolase</keyword>
<proteinExistence type="predicted"/>
<keyword evidence="1" id="KW-0269">Exonuclease</keyword>
<keyword evidence="2" id="KW-1185">Reference proteome</keyword>
<dbReference type="SUPFAM" id="SSF56219">
    <property type="entry name" value="DNase I-like"/>
    <property type="match status" value="1"/>
</dbReference>
<dbReference type="OrthoDB" id="1001388at2759"/>
<evidence type="ECO:0000313" key="1">
    <source>
        <dbReference type="EMBL" id="PON70167.1"/>
    </source>
</evidence>
<dbReference type="Proteomes" id="UP000237105">
    <property type="component" value="Unassembled WGS sequence"/>
</dbReference>
<dbReference type="GO" id="GO:0004527">
    <property type="term" value="F:exonuclease activity"/>
    <property type="evidence" value="ECO:0007669"/>
    <property type="project" value="UniProtKB-KW"/>
</dbReference>
<dbReference type="InterPro" id="IPR036691">
    <property type="entry name" value="Endo/exonu/phosph_ase_sf"/>
</dbReference>
<comment type="caution">
    <text evidence="1">The sequence shown here is derived from an EMBL/GenBank/DDBJ whole genome shotgun (WGS) entry which is preliminary data.</text>
</comment>
<accession>A0A2P5DA64</accession>
<evidence type="ECO:0000313" key="2">
    <source>
        <dbReference type="Proteomes" id="UP000237105"/>
    </source>
</evidence>
<gene>
    <name evidence="1" type="ORF">PanWU01x14_083420</name>
</gene>
<name>A0A2P5DA64_PARAD</name>
<dbReference type="EMBL" id="JXTB01000052">
    <property type="protein sequence ID" value="PON70167.1"/>
    <property type="molecule type" value="Genomic_DNA"/>
</dbReference>
<protein>
    <submittedName>
        <fullName evidence="1">Endonuclease/exonuclease/phosphatase</fullName>
    </submittedName>
</protein>
<dbReference type="AlphaFoldDB" id="A0A2P5DA64"/>
<reference evidence="2" key="1">
    <citation type="submission" date="2016-06" db="EMBL/GenBank/DDBJ databases">
        <title>Parallel loss of symbiosis genes in relatives of nitrogen-fixing non-legume Parasponia.</title>
        <authorList>
            <person name="Van Velzen R."/>
            <person name="Holmer R."/>
            <person name="Bu F."/>
            <person name="Rutten L."/>
            <person name="Van Zeijl A."/>
            <person name="Liu W."/>
            <person name="Santuari L."/>
            <person name="Cao Q."/>
            <person name="Sharma T."/>
            <person name="Shen D."/>
            <person name="Roswanjaya Y."/>
            <person name="Wardhani T."/>
            <person name="Kalhor M.S."/>
            <person name="Jansen J."/>
            <person name="Van den Hoogen J."/>
            <person name="Gungor B."/>
            <person name="Hartog M."/>
            <person name="Hontelez J."/>
            <person name="Verver J."/>
            <person name="Yang W.-C."/>
            <person name="Schijlen E."/>
            <person name="Repin R."/>
            <person name="Schilthuizen M."/>
            <person name="Schranz E."/>
            <person name="Heidstra R."/>
            <person name="Miyata K."/>
            <person name="Fedorova E."/>
            <person name="Kohlen W."/>
            <person name="Bisseling T."/>
            <person name="Smit S."/>
            <person name="Geurts R."/>
        </authorList>
    </citation>
    <scope>NUCLEOTIDE SEQUENCE [LARGE SCALE GENOMIC DNA]</scope>
    <source>
        <strain evidence="2">cv. WU1-14</strain>
    </source>
</reference>
<keyword evidence="1" id="KW-0540">Nuclease</keyword>